<dbReference type="Pfam" id="PF01053">
    <property type="entry name" value="Cys_Met_Meta_PP"/>
    <property type="match status" value="1"/>
</dbReference>
<dbReference type="PANTHER" id="PTHR11808:SF85">
    <property type="entry name" value="CYSTATHIONINE GAMMA-LYASE-RELATED"/>
    <property type="match status" value="1"/>
</dbReference>
<dbReference type="GO" id="GO:0019346">
    <property type="term" value="P:transsulfuration"/>
    <property type="evidence" value="ECO:0007669"/>
    <property type="project" value="InterPro"/>
</dbReference>
<comment type="cofactor">
    <cofactor evidence="1 4">
        <name>pyridoxal 5'-phosphate</name>
        <dbReference type="ChEBI" id="CHEBI:597326"/>
    </cofactor>
</comment>
<dbReference type="InterPro" id="IPR015422">
    <property type="entry name" value="PyrdxlP-dep_Trfase_small"/>
</dbReference>
<dbReference type="PROSITE" id="PS00868">
    <property type="entry name" value="CYS_MET_METAB_PP"/>
    <property type="match status" value="1"/>
</dbReference>
<dbReference type="Gene3D" id="3.40.640.10">
    <property type="entry name" value="Type I PLP-dependent aspartate aminotransferase-like (Major domain)"/>
    <property type="match status" value="1"/>
</dbReference>
<gene>
    <name evidence="5" type="ORF">MGR_1271</name>
</gene>
<evidence type="ECO:0000313" key="5">
    <source>
        <dbReference type="EMBL" id="CAM76599.1"/>
    </source>
</evidence>
<evidence type="ECO:0000256" key="1">
    <source>
        <dbReference type="ARBA" id="ARBA00001933"/>
    </source>
</evidence>
<proteinExistence type="inferred from homology"/>
<dbReference type="RefSeq" id="WP_024080961.1">
    <property type="nucleotide sequence ID" value="NZ_CP027527.1"/>
</dbReference>
<dbReference type="SUPFAM" id="SSF53383">
    <property type="entry name" value="PLP-dependent transferases"/>
    <property type="match status" value="1"/>
</dbReference>
<dbReference type="InterPro" id="IPR000277">
    <property type="entry name" value="Cys/Met-Metab_PyrdxlP-dep_enz"/>
</dbReference>
<dbReference type="EMBL" id="CU459003">
    <property type="protein sequence ID" value="CAM76599.1"/>
    <property type="molecule type" value="Genomic_DNA"/>
</dbReference>
<sequence length="382" mass="40481">MAEVKHGRPETLAAQALGVVDAATGALIPPLHPSTTYEREADGGYPRGRVYARADNPTYDSAAHTLNALEGGAATLLFASGMAAATAAFLALQPGDHVLAPKVMYWALRSWLLGFASDWGLVVELVDTTDLGAVATALRPGKTKLVWVESPANPLWSVTDIAAMAELAHAAGARLAVDSTIATPVLTRPLELGADLVMHSATKYLNGHSDVVAGTLTTAQVDEYWTRVKTVLGQNGGILGTFEAWLLQRGLRTLFPRVRWQCASAQSLAERLQALPQITDVLYPGLPTFPGHDLARRQMRGGFGGMLSIRIAGGRDAALAVTGRLKVWKRATSLGGVESLVEHRASIEGPSSPVPDDLLRLSVGVEAVDDLFDDLTQAVDGE</sequence>
<name>A4U142_9PROT</name>
<dbReference type="InterPro" id="IPR054542">
    <property type="entry name" value="Cys_met_metab_PP"/>
</dbReference>
<dbReference type="InterPro" id="IPR015421">
    <property type="entry name" value="PyrdxlP-dep_Trfase_major"/>
</dbReference>
<dbReference type="FunFam" id="3.40.640.10:FF:000046">
    <property type="entry name" value="Cystathionine gamma-lyase"/>
    <property type="match status" value="1"/>
</dbReference>
<feature type="modified residue" description="N6-(pyridoxal phosphate)lysine" evidence="3">
    <location>
        <position position="203"/>
    </location>
</feature>
<dbReference type="GO" id="GO:0030170">
    <property type="term" value="F:pyridoxal phosphate binding"/>
    <property type="evidence" value="ECO:0007669"/>
    <property type="project" value="InterPro"/>
</dbReference>
<dbReference type="GO" id="GO:0019343">
    <property type="term" value="P:cysteine biosynthetic process via cystathionine"/>
    <property type="evidence" value="ECO:0007669"/>
    <property type="project" value="TreeGrafter"/>
</dbReference>
<organism evidence="5">
    <name type="scientific">Magnetospirillum gryphiswaldense</name>
    <dbReference type="NCBI Taxonomy" id="55518"/>
    <lineage>
        <taxon>Bacteria</taxon>
        <taxon>Pseudomonadati</taxon>
        <taxon>Pseudomonadota</taxon>
        <taxon>Alphaproteobacteria</taxon>
        <taxon>Rhodospirillales</taxon>
        <taxon>Rhodospirillaceae</taxon>
        <taxon>Magnetospirillum</taxon>
    </lineage>
</organism>
<comment type="similarity">
    <text evidence="4">Belongs to the trans-sulfuration enzymes family.</text>
</comment>
<evidence type="ECO:0000256" key="4">
    <source>
        <dbReference type="RuleBase" id="RU362118"/>
    </source>
</evidence>
<dbReference type="PANTHER" id="PTHR11808">
    <property type="entry name" value="TRANS-SULFURATION ENZYME FAMILY MEMBER"/>
    <property type="match status" value="1"/>
</dbReference>
<dbReference type="PIRSF" id="PIRSF001434">
    <property type="entry name" value="CGS"/>
    <property type="match status" value="1"/>
</dbReference>
<dbReference type="Gene3D" id="3.90.1150.10">
    <property type="entry name" value="Aspartate Aminotransferase, domain 1"/>
    <property type="match status" value="1"/>
</dbReference>
<dbReference type="AlphaFoldDB" id="A4U142"/>
<accession>A4U142</accession>
<evidence type="ECO:0000256" key="2">
    <source>
        <dbReference type="ARBA" id="ARBA00022898"/>
    </source>
</evidence>
<reference evidence="5" key="1">
    <citation type="journal article" date="2007" name="J. Bacteriol.">
        <title>Comparative genome analysis of four magnetotactic bacteria reveals a complex set of group-specific genes implicated in magnetosome biomineralization and function.</title>
        <authorList>
            <person name="Richter M."/>
            <person name="Kube M."/>
            <person name="Bazylinski D.A."/>
            <person name="Lombardot T."/>
            <person name="Gloeckner F.O."/>
            <person name="Reinhardt R."/>
            <person name="Schueler D."/>
        </authorList>
    </citation>
    <scope>NUCLEOTIDE SEQUENCE</scope>
    <source>
        <strain evidence="5">MSR-1</strain>
    </source>
</reference>
<dbReference type="GO" id="GO:0005737">
    <property type="term" value="C:cytoplasm"/>
    <property type="evidence" value="ECO:0007669"/>
    <property type="project" value="TreeGrafter"/>
</dbReference>
<dbReference type="InterPro" id="IPR015424">
    <property type="entry name" value="PyrdxlP-dep_Trfase"/>
</dbReference>
<keyword evidence="2 3" id="KW-0663">Pyridoxal phosphate</keyword>
<evidence type="ECO:0000256" key="3">
    <source>
        <dbReference type="PIRSR" id="PIRSR001434-2"/>
    </source>
</evidence>
<protein>
    <submittedName>
        <fullName evidence="5">Cys/Met metabolism pyridoxal-phosphate-dependent enzymes</fullName>
    </submittedName>
</protein>
<dbReference type="GO" id="GO:0004123">
    <property type="term" value="F:cystathionine gamma-lyase activity"/>
    <property type="evidence" value="ECO:0007669"/>
    <property type="project" value="TreeGrafter"/>
</dbReference>